<dbReference type="Pfam" id="PF07264">
    <property type="entry name" value="EI24"/>
    <property type="match status" value="1"/>
</dbReference>
<dbReference type="AlphaFoldDB" id="A0A290QCF9"/>
<proteinExistence type="predicted"/>
<dbReference type="EMBL" id="CP023344">
    <property type="protein sequence ID" value="ATC63018.1"/>
    <property type="molecule type" value="Genomic_DNA"/>
</dbReference>
<name>A0A290QCF9_9BACT</name>
<evidence type="ECO:0000256" key="4">
    <source>
        <dbReference type="ARBA" id="ARBA00023136"/>
    </source>
</evidence>
<keyword evidence="4 5" id="KW-0472">Membrane</keyword>
<evidence type="ECO:0000313" key="7">
    <source>
        <dbReference type="Proteomes" id="UP000217265"/>
    </source>
</evidence>
<feature type="transmembrane region" description="Helical" evidence="5">
    <location>
        <begin position="225"/>
        <end position="249"/>
    </location>
</feature>
<feature type="transmembrane region" description="Helical" evidence="5">
    <location>
        <begin position="168"/>
        <end position="195"/>
    </location>
</feature>
<dbReference type="KEGG" id="vbh:CMV30_03025"/>
<comment type="subcellular location">
    <subcellularLocation>
        <location evidence="1">Membrane</location>
        <topology evidence="1">Multi-pass membrane protein</topology>
    </subcellularLocation>
</comment>
<dbReference type="RefSeq" id="WP_096054650.1">
    <property type="nucleotide sequence ID" value="NZ_CP023344.1"/>
</dbReference>
<reference evidence="6 7" key="1">
    <citation type="submission" date="2017-09" db="EMBL/GenBank/DDBJ databases">
        <title>Complete genome sequence of Verrucomicrobial strain HZ-65, isolated from freshwater.</title>
        <authorList>
            <person name="Choi A."/>
        </authorList>
    </citation>
    <scope>NUCLEOTIDE SEQUENCE [LARGE SCALE GENOMIC DNA]</scope>
    <source>
        <strain evidence="6 7">HZ-65</strain>
    </source>
</reference>
<organism evidence="6 7">
    <name type="scientific">Nibricoccus aquaticus</name>
    <dbReference type="NCBI Taxonomy" id="2576891"/>
    <lineage>
        <taxon>Bacteria</taxon>
        <taxon>Pseudomonadati</taxon>
        <taxon>Verrucomicrobiota</taxon>
        <taxon>Opitutia</taxon>
        <taxon>Opitutales</taxon>
        <taxon>Opitutaceae</taxon>
        <taxon>Nibricoccus</taxon>
    </lineage>
</organism>
<accession>A0A290QCF9</accession>
<evidence type="ECO:0000256" key="1">
    <source>
        <dbReference type="ARBA" id="ARBA00004141"/>
    </source>
</evidence>
<gene>
    <name evidence="6" type="ORF">CMV30_03025</name>
</gene>
<evidence type="ECO:0000256" key="5">
    <source>
        <dbReference type="SAM" id="Phobius"/>
    </source>
</evidence>
<evidence type="ECO:0000256" key="2">
    <source>
        <dbReference type="ARBA" id="ARBA00022692"/>
    </source>
</evidence>
<dbReference type="InterPro" id="IPR059112">
    <property type="entry name" value="CysZ/EI24"/>
</dbReference>
<protein>
    <submittedName>
        <fullName evidence="6">Uncharacterized protein</fullName>
    </submittedName>
</protein>
<keyword evidence="2 5" id="KW-0812">Transmembrane</keyword>
<keyword evidence="3 5" id="KW-1133">Transmembrane helix</keyword>
<feature type="transmembrane region" description="Helical" evidence="5">
    <location>
        <begin position="96"/>
        <end position="125"/>
    </location>
</feature>
<dbReference type="OrthoDB" id="9154568at2"/>
<sequence>MRTPPSPVSSIREAFTCALLGLRDGFTFRMIAFSLGLWAGALALWAILLVFAWTPIKTAAAFLTAWSLLGLFRLFPNWLPASAQEKITGVPLADGAAALLGNVTFGTATWIMLVLLILVAVYATVRIAVEFLLMPVIRQAVEKHYPPFPPRPPYSLLSSVTNVAKTGALAVLLGLPFLLIPVANVVLLFVLFGYLNIRTLVNEALDGLATRDEQRLLIRRARLRMIFLGTLLAAAPAIPILGLMTPAWIGAATCHLFLRELARLRAGSAPPVTATLK</sequence>
<dbReference type="Proteomes" id="UP000217265">
    <property type="component" value="Chromosome"/>
</dbReference>
<evidence type="ECO:0000256" key="3">
    <source>
        <dbReference type="ARBA" id="ARBA00022989"/>
    </source>
</evidence>
<feature type="transmembrane region" description="Helical" evidence="5">
    <location>
        <begin position="30"/>
        <end position="53"/>
    </location>
</feature>
<keyword evidence="7" id="KW-1185">Reference proteome</keyword>
<evidence type="ECO:0000313" key="6">
    <source>
        <dbReference type="EMBL" id="ATC63018.1"/>
    </source>
</evidence>